<dbReference type="AlphaFoldDB" id="A0AAE9ZD51"/>
<evidence type="ECO:0000313" key="3">
    <source>
        <dbReference type="Proteomes" id="UP001214043"/>
    </source>
</evidence>
<keyword evidence="3" id="KW-1185">Reference proteome</keyword>
<dbReference type="PROSITE" id="PS51257">
    <property type="entry name" value="PROKAR_LIPOPROTEIN"/>
    <property type="match status" value="1"/>
</dbReference>
<feature type="chain" id="PRO_5042281828" description="DUF885 domain-containing protein" evidence="1">
    <location>
        <begin position="19"/>
        <end position="455"/>
    </location>
</feature>
<dbReference type="KEGG" id="hfl:PUV54_12495"/>
<evidence type="ECO:0000256" key="1">
    <source>
        <dbReference type="SAM" id="SignalP"/>
    </source>
</evidence>
<dbReference type="RefSeq" id="WP_274492593.1">
    <property type="nucleotide sequence ID" value="NZ_CP118166.1"/>
</dbReference>
<dbReference type="Proteomes" id="UP001214043">
    <property type="component" value="Chromosome"/>
</dbReference>
<dbReference type="EMBL" id="CP118166">
    <property type="protein sequence ID" value="WDI30772.1"/>
    <property type="molecule type" value="Genomic_DNA"/>
</dbReference>
<name>A0AAE9ZD51_9PROT</name>
<evidence type="ECO:0008006" key="4">
    <source>
        <dbReference type="Google" id="ProtNLM"/>
    </source>
</evidence>
<keyword evidence="1" id="KW-0732">Signal</keyword>
<evidence type="ECO:0000313" key="2">
    <source>
        <dbReference type="EMBL" id="WDI30772.1"/>
    </source>
</evidence>
<proteinExistence type="predicted"/>
<accession>A0AAE9ZD51</accession>
<feature type="signal peptide" evidence="1">
    <location>
        <begin position="1"/>
        <end position="18"/>
    </location>
</feature>
<protein>
    <recommendedName>
        <fullName evidence="4">DUF885 domain-containing protein</fullName>
    </recommendedName>
</protein>
<reference evidence="2" key="1">
    <citation type="submission" date="2023-02" db="EMBL/GenBank/DDBJ databases">
        <title>Genome sequence of Hyphococcus flavus.</title>
        <authorList>
            <person name="Rong J.-C."/>
            <person name="Zhao Q."/>
            <person name="Yi M."/>
            <person name="Wu J.-Y."/>
        </authorList>
    </citation>
    <scope>NUCLEOTIDE SEQUENCE</scope>
    <source>
        <strain evidence="2">MCCC 1K03223</strain>
    </source>
</reference>
<sequence length="455" mass="50589">MIRIAAAAAFCFMIAACGGETVSDPDVSALTAAELEESDMASESYVAAQEDSASYNSIAEEYVKLALAAGEHDPAFVDAYNGPQEWADSAQREQRSIALLEQDAQGLLISVRRANGDAPGVRGAMLEKLIVAALARIQMTNGEVFSFDEETRLLYDVVAPQYDRAEFDAVLEQIEALIPGEGALGDRVEAFRNSLAIPEDKLDAVFNAAIAECRKRTLAHYELPQNERFTTEFVTDKPWSGYNWYQGDFESLIQVNTNFPIIIDRAVDLGCHEGYPGHHTWNVMLERDLLNEKGWIEYSVYPLYSPLSITAEGSANYGIELAFPGNEKIQFERDVLFPLAGLDPDKAATLEELNALRRNLSHARNMVARDYLDGEISREAAIDMLAKYRLESRERAEQGVRFIETYRGYVLNYNLGRDIVEDYIERTAEDAGGRWEAFETLLTTPLSASALEGAD</sequence>
<organism evidence="2 3">
    <name type="scientific">Hyphococcus flavus</name>
    <dbReference type="NCBI Taxonomy" id="1866326"/>
    <lineage>
        <taxon>Bacteria</taxon>
        <taxon>Pseudomonadati</taxon>
        <taxon>Pseudomonadota</taxon>
        <taxon>Alphaproteobacteria</taxon>
        <taxon>Parvularculales</taxon>
        <taxon>Parvularculaceae</taxon>
        <taxon>Hyphococcus</taxon>
    </lineage>
</organism>
<gene>
    <name evidence="2" type="ORF">PUV54_12495</name>
</gene>